<feature type="compositionally biased region" description="Basic and acidic residues" evidence="1">
    <location>
        <begin position="136"/>
        <end position="146"/>
    </location>
</feature>
<feature type="compositionally biased region" description="Polar residues" evidence="1">
    <location>
        <begin position="122"/>
        <end position="135"/>
    </location>
</feature>
<protein>
    <submittedName>
        <fullName evidence="2 3">Uncharacterized protein</fullName>
    </submittedName>
</protein>
<dbReference type="EMBL" id="KB292835">
    <property type="protein sequence ID" value="ELU16907.1"/>
    <property type="molecule type" value="Genomic_DNA"/>
</dbReference>
<proteinExistence type="predicted"/>
<evidence type="ECO:0000313" key="4">
    <source>
        <dbReference type="Proteomes" id="UP000014760"/>
    </source>
</evidence>
<reference evidence="3" key="3">
    <citation type="submission" date="2015-06" db="UniProtKB">
        <authorList>
            <consortium name="EnsemblMetazoa"/>
        </authorList>
    </citation>
    <scope>IDENTIFICATION</scope>
</reference>
<feature type="compositionally biased region" description="Polar residues" evidence="1">
    <location>
        <begin position="181"/>
        <end position="216"/>
    </location>
</feature>
<dbReference type="Proteomes" id="UP000014760">
    <property type="component" value="Unassembled WGS sequence"/>
</dbReference>
<reference evidence="2 4" key="2">
    <citation type="journal article" date="2013" name="Nature">
        <title>Insights into bilaterian evolution from three spiralian genomes.</title>
        <authorList>
            <person name="Simakov O."/>
            <person name="Marletaz F."/>
            <person name="Cho S.J."/>
            <person name="Edsinger-Gonzales E."/>
            <person name="Havlak P."/>
            <person name="Hellsten U."/>
            <person name="Kuo D.H."/>
            <person name="Larsson T."/>
            <person name="Lv J."/>
            <person name="Arendt D."/>
            <person name="Savage R."/>
            <person name="Osoegawa K."/>
            <person name="de Jong P."/>
            <person name="Grimwood J."/>
            <person name="Chapman J.A."/>
            <person name="Shapiro H."/>
            <person name="Aerts A."/>
            <person name="Otillar R.P."/>
            <person name="Terry A.Y."/>
            <person name="Boore J.L."/>
            <person name="Grigoriev I.V."/>
            <person name="Lindberg D.R."/>
            <person name="Seaver E.C."/>
            <person name="Weisblat D.A."/>
            <person name="Putnam N.H."/>
            <person name="Rokhsar D.S."/>
        </authorList>
    </citation>
    <scope>NUCLEOTIDE SEQUENCE</scope>
    <source>
        <strain evidence="2 4">I ESC-2004</strain>
    </source>
</reference>
<keyword evidence="4" id="KW-1185">Reference proteome</keyword>
<accession>R7VEA6</accession>
<feature type="compositionally biased region" description="Polar residues" evidence="1">
    <location>
        <begin position="149"/>
        <end position="158"/>
    </location>
</feature>
<dbReference type="HOGENOM" id="CLU_1035287_0_0_1"/>
<gene>
    <name evidence="2" type="ORF">CAPTEDRAFT_222003</name>
</gene>
<reference evidence="4" key="1">
    <citation type="submission" date="2012-12" db="EMBL/GenBank/DDBJ databases">
        <authorList>
            <person name="Hellsten U."/>
            <person name="Grimwood J."/>
            <person name="Chapman J.A."/>
            <person name="Shapiro H."/>
            <person name="Aerts A."/>
            <person name="Otillar R.P."/>
            <person name="Terry A.Y."/>
            <person name="Boore J.L."/>
            <person name="Simakov O."/>
            <person name="Marletaz F."/>
            <person name="Cho S.-J."/>
            <person name="Edsinger-Gonzales E."/>
            <person name="Havlak P."/>
            <person name="Kuo D.-H."/>
            <person name="Larsson T."/>
            <person name="Lv J."/>
            <person name="Arendt D."/>
            <person name="Savage R."/>
            <person name="Osoegawa K."/>
            <person name="de Jong P."/>
            <person name="Lindberg D.R."/>
            <person name="Seaver E.C."/>
            <person name="Weisblat D.A."/>
            <person name="Putnam N.H."/>
            <person name="Grigoriev I.V."/>
            <person name="Rokhsar D.S."/>
        </authorList>
    </citation>
    <scope>NUCLEOTIDE SEQUENCE</scope>
    <source>
        <strain evidence="4">I ESC-2004</strain>
    </source>
</reference>
<organism evidence="2">
    <name type="scientific">Capitella teleta</name>
    <name type="common">Polychaete worm</name>
    <dbReference type="NCBI Taxonomy" id="283909"/>
    <lineage>
        <taxon>Eukaryota</taxon>
        <taxon>Metazoa</taxon>
        <taxon>Spiralia</taxon>
        <taxon>Lophotrochozoa</taxon>
        <taxon>Annelida</taxon>
        <taxon>Polychaeta</taxon>
        <taxon>Sedentaria</taxon>
        <taxon>Scolecida</taxon>
        <taxon>Capitellidae</taxon>
        <taxon>Capitella</taxon>
    </lineage>
</organism>
<feature type="region of interest" description="Disordered" evidence="1">
    <location>
        <begin position="105"/>
        <end position="269"/>
    </location>
</feature>
<evidence type="ECO:0000313" key="2">
    <source>
        <dbReference type="EMBL" id="ELU16907.1"/>
    </source>
</evidence>
<dbReference type="EnsemblMetazoa" id="CapteT222003">
    <property type="protein sequence ID" value="CapteP222003"/>
    <property type="gene ID" value="CapteG222003"/>
</dbReference>
<feature type="region of interest" description="Disordered" evidence="1">
    <location>
        <begin position="69"/>
        <end position="93"/>
    </location>
</feature>
<evidence type="ECO:0000313" key="3">
    <source>
        <dbReference type="EnsemblMetazoa" id="CapteP222003"/>
    </source>
</evidence>
<name>R7VEA6_CAPTE</name>
<dbReference type="EMBL" id="AMQN01004194">
    <property type="status" value="NOT_ANNOTATED_CDS"/>
    <property type="molecule type" value="Genomic_DNA"/>
</dbReference>
<dbReference type="AlphaFoldDB" id="R7VEA6"/>
<feature type="compositionally biased region" description="Pro residues" evidence="1">
    <location>
        <begin position="161"/>
        <end position="170"/>
    </location>
</feature>
<evidence type="ECO:0000256" key="1">
    <source>
        <dbReference type="SAM" id="MobiDB-lite"/>
    </source>
</evidence>
<sequence length="269" mass="28414">MRRSRWDRGGGGVGARFLRVEGVGYTKGNSPFAGGVGFSQSRLDDDSAYSSLMNHADFYLYASPVRGGLAKKGGKQPTEGVPPQKGTAGQQPIKGEMVSTLLRASNNPNQRSLSCVPEDSASESVKSGDGSNTDSGRGHSDADDVMHGTASSRANHVQYTPLPPPPPPAPHYQTLPGSRYTRPNPQTFSSFRGSPTTDHNVTFTSPVATPVSNGTETVAIRPLGSPNLSKSSARRTPRMDDYSATVPRGPSNGWKGPVGAKNADRETNC</sequence>